<name>A0A1G5QIR9_9GAMM</name>
<gene>
    <name evidence="1" type="ORF">SAMN03097708_02189</name>
</gene>
<dbReference type="RefSeq" id="WP_092996740.1">
    <property type="nucleotide sequence ID" value="NZ_FMWD01000006.1"/>
</dbReference>
<sequence>MPMKPSLPSEPAMDELAVTIEPEVFNPIRLALLRFDLPIQLVLGGRGVELHLFEDAWLCFDLRLGYKPVLAWTGFETARAEIARPVRARALLYNSNAQWFVHSVLPELALRMQGQLKAAYPPGARIVAFPGRR</sequence>
<organism evidence="1 2">
    <name type="scientific">Thiohalomonas denitrificans</name>
    <dbReference type="NCBI Taxonomy" id="415747"/>
    <lineage>
        <taxon>Bacteria</taxon>
        <taxon>Pseudomonadati</taxon>
        <taxon>Pseudomonadota</taxon>
        <taxon>Gammaproteobacteria</taxon>
        <taxon>Thiohalomonadales</taxon>
        <taxon>Thiohalomonadaceae</taxon>
        <taxon>Thiohalomonas</taxon>
    </lineage>
</organism>
<evidence type="ECO:0000313" key="1">
    <source>
        <dbReference type="EMBL" id="SCZ61723.1"/>
    </source>
</evidence>
<protein>
    <submittedName>
        <fullName evidence="1">Uncharacterized protein</fullName>
    </submittedName>
</protein>
<accession>A0A1G5QIR9</accession>
<dbReference type="STRING" id="415747.SAMN03097708_02189"/>
<keyword evidence="2" id="KW-1185">Reference proteome</keyword>
<evidence type="ECO:0000313" key="2">
    <source>
        <dbReference type="Proteomes" id="UP000199648"/>
    </source>
</evidence>
<dbReference type="Proteomes" id="UP000199648">
    <property type="component" value="Unassembled WGS sequence"/>
</dbReference>
<dbReference type="EMBL" id="FMWD01000006">
    <property type="protein sequence ID" value="SCZ61723.1"/>
    <property type="molecule type" value="Genomic_DNA"/>
</dbReference>
<reference evidence="1 2" key="1">
    <citation type="submission" date="2016-10" db="EMBL/GenBank/DDBJ databases">
        <authorList>
            <person name="de Groot N.N."/>
        </authorList>
    </citation>
    <scope>NUCLEOTIDE SEQUENCE [LARGE SCALE GENOMIC DNA]</scope>
    <source>
        <strain evidence="1 2">HLD2</strain>
    </source>
</reference>
<dbReference type="OrthoDB" id="8480203at2"/>
<proteinExistence type="predicted"/>
<dbReference type="AlphaFoldDB" id="A0A1G5QIR9"/>